<protein>
    <recommendedName>
        <fullName evidence="1">DUF5916 domain-containing protein</fullName>
    </recommendedName>
</protein>
<name>E6PDH0_9ZZZZ</name>
<dbReference type="EMBL" id="CABL01000002">
    <property type="protein sequence ID" value="CBH74505.1"/>
    <property type="molecule type" value="Genomic_DNA"/>
</dbReference>
<evidence type="ECO:0000313" key="2">
    <source>
        <dbReference type="EMBL" id="CBH74505.1"/>
    </source>
</evidence>
<proteinExistence type="predicted"/>
<dbReference type="Gene3D" id="2.60.40.1190">
    <property type="match status" value="1"/>
</dbReference>
<gene>
    <name evidence="2" type="ORF">CARN1_1607</name>
</gene>
<dbReference type="SUPFAM" id="SSF49344">
    <property type="entry name" value="CBD9-like"/>
    <property type="match status" value="1"/>
</dbReference>
<accession>E6PDH0</accession>
<comment type="caution">
    <text evidence="2">The sequence shown here is derived from an EMBL/GenBank/DDBJ whole genome shotgun (WGS) entry which is preliminary data.</text>
</comment>
<dbReference type="Pfam" id="PF19313">
    <property type="entry name" value="DUF5916"/>
    <property type="match status" value="1"/>
</dbReference>
<sequence length="696" mass="75792">MTRHFAALLLAVASLTAFANAAVSAENRFAAVRANVPPPEVASARAAVWRSALVAKDFYNFSVRRPAGLATTARFLYDGKNLYVEFHCIQAGLPITAAQRVDHAGVGSDDHVSFDIDTSGNGSRTYTFRVNPLGVHDESSSENARYAPSWISIAHVSRAGNYDVLMVIPLATIRSQAAPEQQWRLNFERFVAARNAAYTWAYAPAMQSTTEVQFWAWVTQIHLNANATRPKPQVDAYVLGSAGSQRNIFQNGIGRFETTSPRQAGIDLTYPFTNTLAFVGTLNPDFSNVEEDQTTIQLQEFQKAYQEYRPFFAQGAQYIDTVPQIGVFGSNSIFYTPSIGIFNRGMKIEGTAGRSDIGLLNVVGPGLNDNAAGYTYSTPSGSLALSAESVIANHVGVHDMTTGFGFSRTNRASGEGTEVEIADETNTLTGSGHDFNIEEGIRNEHFTAVGLYRDTSPGYAPLDGYTATNDARGLGALLGYKGTGSPHSPIQSYSGSFGLDRYLAYDGSLREADINGFFNVQFKDLISLQGFAGPSELQVAPGTIDWFNRRSIQVGYREGTPNPADVSYSWGPFGGFYVQQWQSSYVRVFGAYGFSFEYDGIEERAARGLPIFNSQWLRRAVLSRSFGNNATIGIALRAINGTGGFAEPGTNLSLLYETRLKNQDLLYVEYGTSAAPQTLHRFIVKYVFHAGGSTGT</sequence>
<dbReference type="InterPro" id="IPR045670">
    <property type="entry name" value="DUF5916"/>
</dbReference>
<reference evidence="2" key="1">
    <citation type="submission" date="2009-10" db="EMBL/GenBank/DDBJ databases">
        <title>Diversity of trophic interactions inside an arsenic-rich microbial ecosystem.</title>
        <authorList>
            <person name="Bertin P.N."/>
            <person name="Heinrich-Salmeron A."/>
            <person name="Pelletier E."/>
            <person name="Goulhen-Chollet F."/>
            <person name="Arsene-Ploetze F."/>
            <person name="Gallien S."/>
            <person name="Calteau A."/>
            <person name="Vallenet D."/>
            <person name="Casiot C."/>
            <person name="Chane-Woon-Ming B."/>
            <person name="Giloteaux L."/>
            <person name="Barakat M."/>
            <person name="Bonnefoy V."/>
            <person name="Bruneel O."/>
            <person name="Chandler M."/>
            <person name="Cleiss J."/>
            <person name="Duran R."/>
            <person name="Elbaz-Poulichet F."/>
            <person name="Fonknechten N."/>
            <person name="Lauga B."/>
            <person name="Mornico D."/>
            <person name="Ortet P."/>
            <person name="Schaeffer C."/>
            <person name="Siguier P."/>
            <person name="Alexander Thil Smith A."/>
            <person name="Van Dorsselaer A."/>
            <person name="Weissenbach J."/>
            <person name="Medigue C."/>
            <person name="Le Paslier D."/>
        </authorList>
    </citation>
    <scope>NUCLEOTIDE SEQUENCE</scope>
</reference>
<organism evidence="2">
    <name type="scientific">mine drainage metagenome</name>
    <dbReference type="NCBI Taxonomy" id="410659"/>
    <lineage>
        <taxon>unclassified sequences</taxon>
        <taxon>metagenomes</taxon>
        <taxon>ecological metagenomes</taxon>
    </lineage>
</organism>
<evidence type="ECO:0000259" key="1">
    <source>
        <dbReference type="Pfam" id="PF19313"/>
    </source>
</evidence>
<feature type="domain" description="DUF5916" evidence="1">
    <location>
        <begin position="258"/>
        <end position="317"/>
    </location>
</feature>
<dbReference type="AlphaFoldDB" id="E6PDH0"/>